<sequence>MRRLKRSAERAPWSHHGLASTTRFNASRRTPSWNVISRENSTGSLDDLVAESNLHASSGRNLSDSETESVELSSWTRTGGPLMRTASANKFIDFVQSLDVDIALTRGFSSSPSSPAANTSSITVTEGDFLQPERTSNGNHNTNLPESVQLDIPEKEMYNCSKSEHEVDQEDDDEEYQHNRSVPVTVTSDDFGLQEPMSGSMIMKSEGRYQCNKPEDCDPRGCRGYTHPVCKNRRCTCDLLIGNISTGVRDCVRNGCPPNNHVICNRYAGVYEGACLCIPN</sequence>
<proteinExistence type="predicted"/>
<evidence type="ECO:0000256" key="1">
    <source>
        <dbReference type="SAM" id="MobiDB-lite"/>
    </source>
</evidence>
<dbReference type="EMBL" id="LR031872">
    <property type="protein sequence ID" value="VDC85176.1"/>
    <property type="molecule type" value="Genomic_DNA"/>
</dbReference>
<feature type="region of interest" description="Disordered" evidence="1">
    <location>
        <begin position="57"/>
        <end position="79"/>
    </location>
</feature>
<evidence type="ECO:0000313" key="2">
    <source>
        <dbReference type="EMBL" id="VDC85176.1"/>
    </source>
</evidence>
<organism evidence="2">
    <name type="scientific">Brassica oleracea</name>
    <name type="common">Wild cabbage</name>
    <dbReference type="NCBI Taxonomy" id="3712"/>
    <lineage>
        <taxon>Eukaryota</taxon>
        <taxon>Viridiplantae</taxon>
        <taxon>Streptophyta</taxon>
        <taxon>Embryophyta</taxon>
        <taxon>Tracheophyta</taxon>
        <taxon>Spermatophyta</taxon>
        <taxon>Magnoliopsida</taxon>
        <taxon>eudicotyledons</taxon>
        <taxon>Gunneridae</taxon>
        <taxon>Pentapetalae</taxon>
        <taxon>rosids</taxon>
        <taxon>malvids</taxon>
        <taxon>Brassicales</taxon>
        <taxon>Brassicaceae</taxon>
        <taxon>Brassiceae</taxon>
        <taxon>Brassica</taxon>
    </lineage>
</organism>
<protein>
    <submittedName>
        <fullName evidence="2">Uncharacterized protein</fullName>
    </submittedName>
</protein>
<accession>A0A3P5ZWB1</accession>
<feature type="compositionally biased region" description="Polar residues" evidence="1">
    <location>
        <begin position="57"/>
        <end position="77"/>
    </location>
</feature>
<gene>
    <name evidence="2" type="ORF">BOLC3T12739H</name>
</gene>
<dbReference type="AlphaFoldDB" id="A0A3P5ZWB1"/>
<reference evidence="2" key="1">
    <citation type="submission" date="2018-11" db="EMBL/GenBank/DDBJ databases">
        <authorList>
            <consortium name="Genoscope - CEA"/>
            <person name="William W."/>
        </authorList>
    </citation>
    <scope>NUCLEOTIDE SEQUENCE</scope>
</reference>
<name>A0A3P5ZWB1_BRAOL</name>